<dbReference type="EMBL" id="CM042049">
    <property type="protein sequence ID" value="KAI3746353.1"/>
    <property type="molecule type" value="Genomic_DNA"/>
</dbReference>
<keyword evidence="2" id="KW-1185">Reference proteome</keyword>
<evidence type="ECO:0000313" key="1">
    <source>
        <dbReference type="EMBL" id="KAI3746353.1"/>
    </source>
</evidence>
<comment type="caution">
    <text evidence="1">The sequence shown here is derived from an EMBL/GenBank/DDBJ whole genome shotgun (WGS) entry which is preliminary data.</text>
</comment>
<accession>A0ACB9DIN9</accession>
<gene>
    <name evidence="1" type="ORF">L6452_08783</name>
</gene>
<sequence>MTPPTKVLTVAGENGQEEETVYKLPIGEYSEDQLNRHKGDKLARSFILQGIPNEIYVKIDSYNATGKQMWDQLEKMMIGSKVGNQLKVSTCLNNYEEFKAKAGESLEATYDRFVTLLNELSKNKISKSHVELNNEEEVEEIKAEMKNADKAATDPVALVVKKSKKKKVIESDSEEAECEAKSDSDDCEQLKEAMLMLTKAFQKKFYKKPNSNNQRYSSGPNNYKHKEKVEEKRAEDKKKDGADELKKEEPMKFYNCGRFGHFAKDCRKPKVRNSKYYKNKMLLAKQQEAGKTLMAEDEYWLDPSDQESNEGEKDETSHLCLIGKNHSEAEADSDDGDNDESKLKREKGVINEKNQSIHKLSNDIAEKNVLIETLHKNIDTSAKEKTIIHKELSETDSKFKECEFKSREIAKRYFSTSKENKSLIEKVNALEEKLHSLGQTEHTIHLNKPKEKPDTWGLGYKNPHHLKKGISEVPALYDFGFMLLAPQHQELKPFWTSLSEKDKAKEYDKRKNKDKVQLPFRYEKLNNSYSSDKSKFLSNDYFESYSVKELKAKPVEDMVHLIMNLISQCVFSSKLPDHSSCVVNSFGLPSVHEKGETSTKVDKSVSVKSKRAKSKKQKSQPSQKPILTGKPKKKHSHISHHSNSTVSNVSDLIKQRVGVKTAWIPKQKIDEKAKSSSSFVLNKKTYSKDDVIVNVATFKPNLVDSRKKYSIMQLFQLAPSKNHKFLNYGECDYASRKFSDVWHITYRPWTGVMLGVISNILAFLTTTRFGATSTSGSGNSEVKRAWVGVVPGWVTPWEVSHQVARNKSVRYTLVKSRGKADNIVVEAGGMLQMVSEPLLCRSGYGANLIEDDESQGGVFAGCYKFSAILGYGDVVHENLTIKKVRYVEGLGHNLFSIGRFCDKDLEVNFKAKTCSVPTEDEKELLIGTRKSNLYTINLSNVQADDQVCLLSKASMQQCWLWHRWLSHLNFRYINKLVSGKLVKGLPKLKYEREHLCAACEKGKMKRAPHKPKPEPSTSSPLELLHMDLFGPLRTQSLGGKKYVLVIVDDYTRYTWVKFLRSKDETPDVLITFLKTTQVNLQKQVKILRTENGTEFKNNTVEEYLESVGISHQYSAARTPQQNGVFERRNRTLVEAARTMLSQSALPLFLWAEVVSTACHTQNRSMIHRRFQKTPYALINNRTPTIKYFHKSKTVIESVNVTFDEDMASEHISLEPVITGVLASGPTSPGPAPQENKSDGASSSTSNLFDLDLLFELFYDEFLGSKLPNSVVVDRIEDSMTTHPTTSDISTECGSPIQQEVPVQKPTPTVEVVTNNVETEVADSIGCTVRTDQQTDQAVPTATSVTTTSTESPVNSEPSEGESSGFLYADNDQHASNPLPHEHMWTKEHPVHQIIGDPSAPVQTRSASSNLCMYESFLSKIEPTRVSEALANSDWVTAMLDELNQLEALKVWRLVPKPQGKTIIGTKWVFKNKKDEDGTVIRNKARLVAKGYRQEEGIDYDETYALVARIEAIRMFLAYAAHKNITVYQMDVKTAFLNGVLK</sequence>
<reference evidence="1 2" key="2">
    <citation type="journal article" date="2022" name="Mol. Ecol. Resour.">
        <title>The genomes of chicory, endive, great burdock and yacon provide insights into Asteraceae paleo-polyploidization history and plant inulin production.</title>
        <authorList>
            <person name="Fan W."/>
            <person name="Wang S."/>
            <person name="Wang H."/>
            <person name="Wang A."/>
            <person name="Jiang F."/>
            <person name="Liu H."/>
            <person name="Zhao H."/>
            <person name="Xu D."/>
            <person name="Zhang Y."/>
        </authorList>
    </citation>
    <scope>NUCLEOTIDE SEQUENCE [LARGE SCALE GENOMIC DNA]</scope>
    <source>
        <strain evidence="2">cv. Niubang</strain>
    </source>
</reference>
<organism evidence="1 2">
    <name type="scientific">Arctium lappa</name>
    <name type="common">Greater burdock</name>
    <name type="synonym">Lappa major</name>
    <dbReference type="NCBI Taxonomy" id="4217"/>
    <lineage>
        <taxon>Eukaryota</taxon>
        <taxon>Viridiplantae</taxon>
        <taxon>Streptophyta</taxon>
        <taxon>Embryophyta</taxon>
        <taxon>Tracheophyta</taxon>
        <taxon>Spermatophyta</taxon>
        <taxon>Magnoliopsida</taxon>
        <taxon>eudicotyledons</taxon>
        <taxon>Gunneridae</taxon>
        <taxon>Pentapetalae</taxon>
        <taxon>asterids</taxon>
        <taxon>campanulids</taxon>
        <taxon>Asterales</taxon>
        <taxon>Asteraceae</taxon>
        <taxon>Carduoideae</taxon>
        <taxon>Cardueae</taxon>
        <taxon>Arctiinae</taxon>
        <taxon>Arctium</taxon>
    </lineage>
</organism>
<evidence type="ECO:0000313" key="2">
    <source>
        <dbReference type="Proteomes" id="UP001055879"/>
    </source>
</evidence>
<reference evidence="2" key="1">
    <citation type="journal article" date="2022" name="Mol. Ecol. Resour.">
        <title>The genomes of chicory, endive, great burdock and yacon provide insights into Asteraceae palaeo-polyploidization history and plant inulin production.</title>
        <authorList>
            <person name="Fan W."/>
            <person name="Wang S."/>
            <person name="Wang H."/>
            <person name="Wang A."/>
            <person name="Jiang F."/>
            <person name="Liu H."/>
            <person name="Zhao H."/>
            <person name="Xu D."/>
            <person name="Zhang Y."/>
        </authorList>
    </citation>
    <scope>NUCLEOTIDE SEQUENCE [LARGE SCALE GENOMIC DNA]</scope>
    <source>
        <strain evidence="2">cv. Niubang</strain>
    </source>
</reference>
<name>A0ACB9DIN9_ARCLA</name>
<protein>
    <submittedName>
        <fullName evidence="1">Uncharacterized protein</fullName>
    </submittedName>
</protein>
<proteinExistence type="predicted"/>
<dbReference type="Proteomes" id="UP001055879">
    <property type="component" value="Linkage Group LG03"/>
</dbReference>